<dbReference type="SMART" id="SM00116">
    <property type="entry name" value="CBS"/>
    <property type="match status" value="2"/>
</dbReference>
<keyword evidence="1 2" id="KW-0129">CBS domain</keyword>
<dbReference type="InterPro" id="IPR000644">
    <property type="entry name" value="CBS_dom"/>
</dbReference>
<dbReference type="AlphaFoldDB" id="A0A248LGQ9"/>
<accession>A0A248LGQ9</accession>
<dbReference type="RefSeq" id="WP_088860426.1">
    <property type="nucleotide sequence ID" value="NZ_CP022115.1"/>
</dbReference>
<dbReference type="GO" id="GO:0008773">
    <property type="term" value="F:[protein-PII] uridylyltransferase activity"/>
    <property type="evidence" value="ECO:0007669"/>
    <property type="project" value="InterPro"/>
</dbReference>
<dbReference type="InterPro" id="IPR051257">
    <property type="entry name" value="Diverse_CBS-Domain"/>
</dbReference>
<protein>
    <submittedName>
        <fullName evidence="5">Putative signal-transduction protein containing cAMP-binding and CBS domains</fullName>
    </submittedName>
</protein>
<evidence type="ECO:0000259" key="3">
    <source>
        <dbReference type="PROSITE" id="PS50042"/>
    </source>
</evidence>
<feature type="domain" description="CBS" evidence="4">
    <location>
        <begin position="150"/>
        <end position="206"/>
    </location>
</feature>
<dbReference type="Gene3D" id="2.60.120.10">
    <property type="entry name" value="Jelly Rolls"/>
    <property type="match status" value="1"/>
</dbReference>
<dbReference type="OrthoDB" id="9808528at2"/>
<evidence type="ECO:0000313" key="5">
    <source>
        <dbReference type="EMBL" id="ASJ23960.1"/>
    </source>
</evidence>
<dbReference type="SUPFAM" id="SSF51206">
    <property type="entry name" value="cAMP-binding domain-like"/>
    <property type="match status" value="1"/>
</dbReference>
<dbReference type="PROSITE" id="PS50042">
    <property type="entry name" value="CNMP_BINDING_3"/>
    <property type="match status" value="1"/>
</dbReference>
<feature type="domain" description="CBS" evidence="4">
    <location>
        <begin position="212"/>
        <end position="268"/>
    </location>
</feature>
<dbReference type="Pfam" id="PF00027">
    <property type="entry name" value="cNMP_binding"/>
    <property type="match status" value="1"/>
</dbReference>
<dbReference type="InterPro" id="IPR014710">
    <property type="entry name" value="RmlC-like_jellyroll"/>
</dbReference>
<evidence type="ECO:0000259" key="4">
    <source>
        <dbReference type="PROSITE" id="PS51371"/>
    </source>
</evidence>
<organism evidence="5 6">
    <name type="scientific">Laribacter hongkongensis</name>
    <dbReference type="NCBI Taxonomy" id="168471"/>
    <lineage>
        <taxon>Bacteria</taxon>
        <taxon>Pseudomonadati</taxon>
        <taxon>Pseudomonadota</taxon>
        <taxon>Betaproteobacteria</taxon>
        <taxon>Neisseriales</taxon>
        <taxon>Aquaspirillaceae</taxon>
        <taxon>Laribacter</taxon>
    </lineage>
</organism>
<dbReference type="PANTHER" id="PTHR43080">
    <property type="entry name" value="CBS DOMAIN-CONTAINING PROTEIN CBSX3, MITOCHONDRIAL"/>
    <property type="match status" value="1"/>
</dbReference>
<dbReference type="InterPro" id="IPR005105">
    <property type="entry name" value="GlnD_Uridyltrans_N"/>
</dbReference>
<dbReference type="Pfam" id="PF10335">
    <property type="entry name" value="DUF294_C"/>
    <property type="match status" value="1"/>
</dbReference>
<name>A0A248LGQ9_9NEIS</name>
<gene>
    <name evidence="5" type="ORF">LHGZ1_1129</name>
</gene>
<reference evidence="6" key="1">
    <citation type="submission" date="2017-06" db="EMBL/GenBank/DDBJ databases">
        <title>Whole genome sequence of Laribacter hongkongensis LHGZ1.</title>
        <authorList>
            <person name="Chen D."/>
            <person name="Wu H."/>
            <person name="Chen J."/>
        </authorList>
    </citation>
    <scope>NUCLEOTIDE SEQUENCE [LARGE SCALE GENOMIC DNA]</scope>
    <source>
        <strain evidence="6">LHGZ1</strain>
    </source>
</reference>
<dbReference type="PANTHER" id="PTHR43080:SF2">
    <property type="entry name" value="CBS DOMAIN-CONTAINING PROTEIN"/>
    <property type="match status" value="1"/>
</dbReference>
<dbReference type="Pfam" id="PF03445">
    <property type="entry name" value="DUF294"/>
    <property type="match status" value="1"/>
</dbReference>
<dbReference type="EMBL" id="CP022115">
    <property type="protein sequence ID" value="ASJ23960.1"/>
    <property type="molecule type" value="Genomic_DNA"/>
</dbReference>
<evidence type="ECO:0000313" key="6">
    <source>
        <dbReference type="Proteomes" id="UP000197424"/>
    </source>
</evidence>
<dbReference type="CDD" id="cd05401">
    <property type="entry name" value="NT_GlnE_GlnD_like"/>
    <property type="match status" value="1"/>
</dbReference>
<dbReference type="PROSITE" id="PS51371">
    <property type="entry name" value="CBS"/>
    <property type="match status" value="2"/>
</dbReference>
<dbReference type="InterPro" id="IPR018490">
    <property type="entry name" value="cNMP-bd_dom_sf"/>
</dbReference>
<proteinExistence type="predicted"/>
<dbReference type="Gene3D" id="3.10.580.10">
    <property type="entry name" value="CBS-domain"/>
    <property type="match status" value="1"/>
</dbReference>
<dbReference type="CDD" id="cd00038">
    <property type="entry name" value="CAP_ED"/>
    <property type="match status" value="1"/>
</dbReference>
<evidence type="ECO:0000256" key="1">
    <source>
        <dbReference type="ARBA" id="ARBA00023122"/>
    </source>
</evidence>
<dbReference type="InterPro" id="IPR046342">
    <property type="entry name" value="CBS_dom_sf"/>
</dbReference>
<dbReference type="SUPFAM" id="SSF54631">
    <property type="entry name" value="CBS-domain pair"/>
    <property type="match status" value="1"/>
</dbReference>
<sequence>MHRFSFKEPPFDVLTPLEREQLEQSVDILYFSVGEAIINPGQPVEQLYVVIKGLACELADHDEITAVFRSDDTFDSRALIKGSGSQRIVAHEETLLYAIPKAVVMQLIESNSLFAAFFFQSVSQKFSALAQRGGNRELQTLLTATVRDACVREPVCLPGDATLLDAALAMRAHKTKSILVQDGEQTGIFTASDCRDVIIDALPGDTLLRQRCRFQLITCDIDDYLFNALLVMTRHTIQRVVVTESGQPVGVLEQIDLLSYFSNHSHLIAQQLELAQSLDTLRGIARQMDKLVAILSGHGVKARELARLVQALNSKLFARTWELVAPAGLVANSCLVVMGSEGRGEQIIKTDQDNALIVRDGFESPALAEACAAFSQALADFGYPPCPGRIMVSNPDWVQPLAAMKDRLYRWVYLPDPEAQMKLAIFTDACAVAGDAALLADARQYLQNIMQDDASYFARFARAVEQFDTPLGIFSQLVTTAHSGRDTLDLKKGGIFPIVHGIRALALENGLSETNTFDRIQVLVRAEQLDADLGHDLAEALGFLLEQRLEHGLKALQLGQTPGNLIVPEQLSTLERDLLKDALAVVKRFKNMVRYHFKTGAF</sequence>
<dbReference type="Proteomes" id="UP000197424">
    <property type="component" value="Chromosome"/>
</dbReference>
<evidence type="ECO:0000256" key="2">
    <source>
        <dbReference type="PROSITE-ProRule" id="PRU00703"/>
    </source>
</evidence>
<dbReference type="Pfam" id="PF00571">
    <property type="entry name" value="CBS"/>
    <property type="match status" value="2"/>
</dbReference>
<dbReference type="InterPro" id="IPR018821">
    <property type="entry name" value="DUF294_put_nucleoTrafse_sb-bd"/>
</dbReference>
<dbReference type="InterPro" id="IPR000595">
    <property type="entry name" value="cNMP-bd_dom"/>
</dbReference>
<feature type="domain" description="Cyclic nucleotide-binding" evidence="3">
    <location>
        <begin position="10"/>
        <end position="87"/>
    </location>
</feature>